<dbReference type="Pfam" id="PF00226">
    <property type="entry name" value="DnaJ"/>
    <property type="match status" value="1"/>
</dbReference>
<organism evidence="3">
    <name type="scientific">Sipha flava</name>
    <name type="common">yellow sugarcane aphid</name>
    <dbReference type="NCBI Taxonomy" id="143950"/>
    <lineage>
        <taxon>Eukaryota</taxon>
        <taxon>Metazoa</taxon>
        <taxon>Ecdysozoa</taxon>
        <taxon>Arthropoda</taxon>
        <taxon>Hexapoda</taxon>
        <taxon>Insecta</taxon>
        <taxon>Pterygota</taxon>
        <taxon>Neoptera</taxon>
        <taxon>Paraneoptera</taxon>
        <taxon>Hemiptera</taxon>
        <taxon>Sternorrhyncha</taxon>
        <taxon>Aphidomorpha</taxon>
        <taxon>Aphidoidea</taxon>
        <taxon>Aphididae</taxon>
        <taxon>Sipha</taxon>
    </lineage>
</organism>
<sequence>MEGNRDEASRCIELTKLYIKKKDLDNAWKFSVKAHKLFPSNETRRLMLKLKSKLRNQKCRTMKKNQSMSDGSDESYNGDHSNSSSSDGFTRQSSNQPKKSYKSSTAYSYEMFKEINKDESYNCLEKAEQCIKRKEYGMAEKYVLKSKKLFATTRADELLQELKKIQEDNKPKYTEEQANVVRKVKNSENYYTMLDIKYTATVPEIKKAYKKLALLLHPDKNPAPGSGEVFIVVSNAVDTLSDCKKRRTYDLSIRKPSISTSSYTRNNCFYNRYEPPYGAHRNPYKFYQRPCDSSDEFEDTEYVSETEDTFDYYESFE</sequence>
<feature type="domain" description="J" evidence="2">
    <location>
        <begin position="189"/>
        <end position="253"/>
    </location>
</feature>
<accession>A0A2S2QKD5</accession>
<dbReference type="Gene3D" id="1.10.287.110">
    <property type="entry name" value="DnaJ domain"/>
    <property type="match status" value="1"/>
</dbReference>
<proteinExistence type="predicted"/>
<reference evidence="3" key="1">
    <citation type="submission" date="2018-04" db="EMBL/GenBank/DDBJ databases">
        <title>Transcriptome assembly of Sipha flava.</title>
        <authorList>
            <person name="Scully E.D."/>
            <person name="Geib S.M."/>
            <person name="Palmer N.A."/>
            <person name="Koch K."/>
            <person name="Bradshaw J."/>
            <person name="Heng-Moss T."/>
            <person name="Sarath G."/>
        </authorList>
    </citation>
    <scope>NUCLEOTIDE SEQUENCE</scope>
</reference>
<dbReference type="InterPro" id="IPR036869">
    <property type="entry name" value="J_dom_sf"/>
</dbReference>
<evidence type="ECO:0000313" key="3">
    <source>
        <dbReference type="EMBL" id="MBY77642.1"/>
    </source>
</evidence>
<dbReference type="InterPro" id="IPR051100">
    <property type="entry name" value="DnaJ_subfamily_B/C"/>
</dbReference>
<dbReference type="GO" id="GO:0005789">
    <property type="term" value="C:endoplasmic reticulum membrane"/>
    <property type="evidence" value="ECO:0007669"/>
    <property type="project" value="TreeGrafter"/>
</dbReference>
<protein>
    <submittedName>
        <fullName evidence="3">Chaperone protein dnaJ 49</fullName>
    </submittedName>
    <submittedName>
        <fullName evidence="5">DnaJ homolog subfamily C member 7 homolog isoform X1</fullName>
    </submittedName>
</protein>
<feature type="compositionally biased region" description="Low complexity" evidence="1">
    <location>
        <begin position="78"/>
        <end position="88"/>
    </location>
</feature>
<dbReference type="RefSeq" id="XP_025420967.1">
    <property type="nucleotide sequence ID" value="XM_025565182.1"/>
</dbReference>
<dbReference type="OrthoDB" id="8830751at2759"/>
<gene>
    <name evidence="3" type="primary">ATJ49</name>
    <name evidence="5" type="synonym">LOC112691055</name>
    <name evidence="3" type="ORF">g.99483</name>
</gene>
<dbReference type="EMBL" id="GGMS01008439">
    <property type="protein sequence ID" value="MBY77642.1"/>
    <property type="molecule type" value="Transcribed_RNA"/>
</dbReference>
<evidence type="ECO:0000313" key="4">
    <source>
        <dbReference type="Proteomes" id="UP000694846"/>
    </source>
</evidence>
<dbReference type="AlphaFoldDB" id="A0A2S2QKD5"/>
<name>A0A2S2QKD5_9HEMI</name>
<reference evidence="5" key="2">
    <citation type="submission" date="2025-04" db="UniProtKB">
        <authorList>
            <consortium name="RefSeq"/>
        </authorList>
    </citation>
    <scope>IDENTIFICATION</scope>
    <source>
        <tissue evidence="5">Whole body</tissue>
    </source>
</reference>
<dbReference type="PANTHER" id="PTHR43908:SF3">
    <property type="entry name" value="AT29763P-RELATED"/>
    <property type="match status" value="1"/>
</dbReference>
<evidence type="ECO:0000259" key="2">
    <source>
        <dbReference type="PROSITE" id="PS50076"/>
    </source>
</evidence>
<dbReference type="InterPro" id="IPR001623">
    <property type="entry name" value="DnaJ_domain"/>
</dbReference>
<dbReference type="GO" id="GO:0071218">
    <property type="term" value="P:cellular response to misfolded protein"/>
    <property type="evidence" value="ECO:0007669"/>
    <property type="project" value="TreeGrafter"/>
</dbReference>
<dbReference type="GO" id="GO:0030544">
    <property type="term" value="F:Hsp70 protein binding"/>
    <property type="evidence" value="ECO:0007669"/>
    <property type="project" value="TreeGrafter"/>
</dbReference>
<dbReference type="PRINTS" id="PR00625">
    <property type="entry name" value="JDOMAIN"/>
</dbReference>
<feature type="region of interest" description="Disordered" evidence="1">
    <location>
        <begin position="57"/>
        <end position="102"/>
    </location>
</feature>
<dbReference type="Proteomes" id="UP000694846">
    <property type="component" value="Unplaced"/>
</dbReference>
<dbReference type="SUPFAM" id="SSF46565">
    <property type="entry name" value="Chaperone J-domain"/>
    <property type="match status" value="1"/>
</dbReference>
<keyword evidence="4" id="KW-1185">Reference proteome</keyword>
<dbReference type="SMART" id="SM00271">
    <property type="entry name" value="DnaJ"/>
    <property type="match status" value="1"/>
</dbReference>
<evidence type="ECO:0000313" key="5">
    <source>
        <dbReference type="RefSeq" id="XP_025420967.1"/>
    </source>
</evidence>
<dbReference type="CDD" id="cd06257">
    <property type="entry name" value="DnaJ"/>
    <property type="match status" value="1"/>
</dbReference>
<dbReference type="PROSITE" id="PS50076">
    <property type="entry name" value="DNAJ_2"/>
    <property type="match status" value="1"/>
</dbReference>
<dbReference type="PANTHER" id="PTHR43908">
    <property type="entry name" value="AT29763P-RELATED"/>
    <property type="match status" value="1"/>
</dbReference>
<evidence type="ECO:0000256" key="1">
    <source>
        <dbReference type="SAM" id="MobiDB-lite"/>
    </source>
</evidence>